<sequence>MELKIPLEQMNRLVEALTSELPSEDPGPSHDLRSLAPTA</sequence>
<proteinExistence type="predicted"/>
<reference evidence="2 3" key="1">
    <citation type="submission" date="2014-04" db="EMBL/GenBank/DDBJ databases">
        <title>Genome assembly of Hyalangium minutum DSM 14724.</title>
        <authorList>
            <person name="Sharma G."/>
            <person name="Subramanian S."/>
        </authorList>
    </citation>
    <scope>NUCLEOTIDE SEQUENCE [LARGE SCALE GENOMIC DNA]</scope>
    <source>
        <strain evidence="2 3">DSM 14724</strain>
    </source>
</reference>
<dbReference type="EMBL" id="JMCB01000015">
    <property type="protein sequence ID" value="KFE63875.1"/>
    <property type="molecule type" value="Genomic_DNA"/>
</dbReference>
<dbReference type="Proteomes" id="UP000028725">
    <property type="component" value="Unassembled WGS sequence"/>
</dbReference>
<name>A0A085W862_9BACT</name>
<accession>A0A085W862</accession>
<dbReference type="AlphaFoldDB" id="A0A085W862"/>
<dbReference type="STRING" id="394096.DB31_2287"/>
<evidence type="ECO:0000313" key="3">
    <source>
        <dbReference type="Proteomes" id="UP000028725"/>
    </source>
</evidence>
<feature type="region of interest" description="Disordered" evidence="1">
    <location>
        <begin position="18"/>
        <end position="39"/>
    </location>
</feature>
<gene>
    <name evidence="2" type="ORF">DB31_2287</name>
</gene>
<evidence type="ECO:0000256" key="1">
    <source>
        <dbReference type="SAM" id="MobiDB-lite"/>
    </source>
</evidence>
<evidence type="ECO:0000313" key="2">
    <source>
        <dbReference type="EMBL" id="KFE63875.1"/>
    </source>
</evidence>
<protein>
    <submittedName>
        <fullName evidence="2">Uncharacterized protein</fullName>
    </submittedName>
</protein>
<keyword evidence="3" id="KW-1185">Reference proteome</keyword>
<comment type="caution">
    <text evidence="2">The sequence shown here is derived from an EMBL/GenBank/DDBJ whole genome shotgun (WGS) entry which is preliminary data.</text>
</comment>
<organism evidence="2 3">
    <name type="scientific">Hyalangium minutum</name>
    <dbReference type="NCBI Taxonomy" id="394096"/>
    <lineage>
        <taxon>Bacteria</taxon>
        <taxon>Pseudomonadati</taxon>
        <taxon>Myxococcota</taxon>
        <taxon>Myxococcia</taxon>
        <taxon>Myxococcales</taxon>
        <taxon>Cystobacterineae</taxon>
        <taxon>Archangiaceae</taxon>
        <taxon>Hyalangium</taxon>
    </lineage>
</organism>